<dbReference type="KEGG" id="psoj:PHYSODRAFT_333397"/>
<feature type="signal peptide" evidence="2">
    <location>
        <begin position="1"/>
        <end position="20"/>
    </location>
</feature>
<dbReference type="AlphaFoldDB" id="G4ZP86"/>
<dbReference type="InParanoid" id="G4ZP86"/>
<accession>G4ZP86</accession>
<keyword evidence="2" id="KW-0732">Signal</keyword>
<evidence type="ECO:0000313" key="3">
    <source>
        <dbReference type="EMBL" id="EGZ15126.1"/>
    </source>
</evidence>
<evidence type="ECO:0000313" key="4">
    <source>
        <dbReference type="Proteomes" id="UP000002640"/>
    </source>
</evidence>
<keyword evidence="4" id="KW-1185">Reference proteome</keyword>
<sequence length="307" mass="32083">MASGLPRAASWLRCWELGAGALISVGPTGDASAESPAGDSEGPSASRSSPSAPPTRTAAGPGDSSPPGGLPKGGSSDSSETSEDHAALMREIFGSNDEEEASAAQRTGPAAPPAPQATAAEIPVAAQAAPAALPRRPTLGRLRFTFTLVDASDPAAGSRKLSNLASLFLEPGFVSPGGQECWSLIQNASVPLIFDDAIVAPCSADGIKAFGNLRQLFPDPCLIDVTGYPPSRASSRRATGHQLFVRLRRQFQGNSFHPNEKGDLGLALWERRHWIRAKAVKAFIANLAATLGHRNPVVVKLRKKWAK</sequence>
<protein>
    <submittedName>
        <fullName evidence="3">Uncharacterized protein</fullName>
    </submittedName>
</protein>
<name>G4ZP86_PHYSP</name>
<dbReference type="EMBL" id="JH159155">
    <property type="protein sequence ID" value="EGZ15126.1"/>
    <property type="molecule type" value="Genomic_DNA"/>
</dbReference>
<dbReference type="RefSeq" id="XP_009528875.1">
    <property type="nucleotide sequence ID" value="XM_009530580.1"/>
</dbReference>
<reference evidence="3 4" key="1">
    <citation type="journal article" date="2006" name="Science">
        <title>Phytophthora genome sequences uncover evolutionary origins and mechanisms of pathogenesis.</title>
        <authorList>
            <person name="Tyler B.M."/>
            <person name="Tripathy S."/>
            <person name="Zhang X."/>
            <person name="Dehal P."/>
            <person name="Jiang R.H."/>
            <person name="Aerts A."/>
            <person name="Arredondo F.D."/>
            <person name="Baxter L."/>
            <person name="Bensasson D."/>
            <person name="Beynon J.L."/>
            <person name="Chapman J."/>
            <person name="Damasceno C.M."/>
            <person name="Dorrance A.E."/>
            <person name="Dou D."/>
            <person name="Dickerman A.W."/>
            <person name="Dubchak I.L."/>
            <person name="Garbelotto M."/>
            <person name="Gijzen M."/>
            <person name="Gordon S.G."/>
            <person name="Govers F."/>
            <person name="Grunwald N.J."/>
            <person name="Huang W."/>
            <person name="Ivors K.L."/>
            <person name="Jones R.W."/>
            <person name="Kamoun S."/>
            <person name="Krampis K."/>
            <person name="Lamour K.H."/>
            <person name="Lee M.K."/>
            <person name="McDonald W.H."/>
            <person name="Medina M."/>
            <person name="Meijer H.J."/>
            <person name="Nordberg E.K."/>
            <person name="Maclean D.J."/>
            <person name="Ospina-Giraldo M.D."/>
            <person name="Morris P.F."/>
            <person name="Phuntumart V."/>
            <person name="Putnam N.H."/>
            <person name="Rash S."/>
            <person name="Rose J.K."/>
            <person name="Sakihama Y."/>
            <person name="Salamov A.A."/>
            <person name="Savidor A."/>
            <person name="Scheuring C.F."/>
            <person name="Smith B.M."/>
            <person name="Sobral B.W."/>
            <person name="Terry A."/>
            <person name="Torto-Alalibo T.A."/>
            <person name="Win J."/>
            <person name="Xu Z."/>
            <person name="Zhang H."/>
            <person name="Grigoriev I.V."/>
            <person name="Rokhsar D.S."/>
            <person name="Boore J.L."/>
        </authorList>
    </citation>
    <scope>NUCLEOTIDE SEQUENCE [LARGE SCALE GENOMIC DNA]</scope>
    <source>
        <strain evidence="3 4">P6497</strain>
    </source>
</reference>
<proteinExistence type="predicted"/>
<organism evidence="3 4">
    <name type="scientific">Phytophthora sojae (strain P6497)</name>
    <name type="common">Soybean stem and root rot agent</name>
    <name type="synonym">Phytophthora megasperma f. sp. glycines</name>
    <dbReference type="NCBI Taxonomy" id="1094619"/>
    <lineage>
        <taxon>Eukaryota</taxon>
        <taxon>Sar</taxon>
        <taxon>Stramenopiles</taxon>
        <taxon>Oomycota</taxon>
        <taxon>Peronosporomycetes</taxon>
        <taxon>Peronosporales</taxon>
        <taxon>Peronosporaceae</taxon>
        <taxon>Phytophthora</taxon>
    </lineage>
</organism>
<evidence type="ECO:0000256" key="2">
    <source>
        <dbReference type="SAM" id="SignalP"/>
    </source>
</evidence>
<gene>
    <name evidence="3" type="ORF">PHYSODRAFT_333397</name>
</gene>
<feature type="region of interest" description="Disordered" evidence="1">
    <location>
        <begin position="97"/>
        <end position="118"/>
    </location>
</feature>
<dbReference type="Proteomes" id="UP000002640">
    <property type="component" value="Unassembled WGS sequence"/>
</dbReference>
<dbReference type="GeneID" id="20646656"/>
<feature type="chain" id="PRO_5003472416" evidence="2">
    <location>
        <begin position="21"/>
        <end position="307"/>
    </location>
</feature>
<feature type="region of interest" description="Disordered" evidence="1">
    <location>
        <begin position="23"/>
        <end position="84"/>
    </location>
</feature>
<feature type="compositionally biased region" description="Low complexity" evidence="1">
    <location>
        <begin position="42"/>
        <end position="79"/>
    </location>
</feature>
<evidence type="ECO:0000256" key="1">
    <source>
        <dbReference type="SAM" id="MobiDB-lite"/>
    </source>
</evidence>
<dbReference type="OMA" id="WLRCWEL"/>